<feature type="chain" id="PRO_5037089375" description="Lipoprotein" evidence="2">
    <location>
        <begin position="23"/>
        <end position="495"/>
    </location>
</feature>
<accession>A0A927FCS6</accession>
<proteinExistence type="predicted"/>
<dbReference type="EMBL" id="JACYFG010000051">
    <property type="protein sequence ID" value="MBD5781991.1"/>
    <property type="molecule type" value="Genomic_DNA"/>
</dbReference>
<gene>
    <name evidence="3" type="ORF">IEN85_21005</name>
</gene>
<keyword evidence="4" id="KW-1185">Reference proteome</keyword>
<name>A0A927FCS6_9BACT</name>
<dbReference type="AlphaFoldDB" id="A0A927FCS6"/>
<dbReference type="Proteomes" id="UP000622317">
    <property type="component" value="Unassembled WGS sequence"/>
</dbReference>
<comment type="caution">
    <text evidence="3">The sequence shown here is derived from an EMBL/GenBank/DDBJ whole genome shotgun (WGS) entry which is preliminary data.</text>
</comment>
<reference evidence="3" key="1">
    <citation type="submission" date="2020-09" db="EMBL/GenBank/DDBJ databases">
        <title>Pelagicoccus enzymogenes sp. nov. with an EPS production, isolated from marine sediment.</title>
        <authorList>
            <person name="Feng X."/>
        </authorList>
    </citation>
    <scope>NUCLEOTIDE SEQUENCE</scope>
    <source>
        <strain evidence="3">NFK12</strain>
    </source>
</reference>
<dbReference type="RefSeq" id="WP_191619064.1">
    <property type="nucleotide sequence ID" value="NZ_JACYFG010000051.1"/>
</dbReference>
<evidence type="ECO:0000256" key="1">
    <source>
        <dbReference type="SAM" id="Coils"/>
    </source>
</evidence>
<organism evidence="3 4">
    <name type="scientific">Pelagicoccus enzymogenes</name>
    <dbReference type="NCBI Taxonomy" id="2773457"/>
    <lineage>
        <taxon>Bacteria</taxon>
        <taxon>Pseudomonadati</taxon>
        <taxon>Verrucomicrobiota</taxon>
        <taxon>Opitutia</taxon>
        <taxon>Puniceicoccales</taxon>
        <taxon>Pelagicoccaceae</taxon>
        <taxon>Pelagicoccus</taxon>
    </lineage>
</organism>
<evidence type="ECO:0008006" key="5">
    <source>
        <dbReference type="Google" id="ProtNLM"/>
    </source>
</evidence>
<evidence type="ECO:0000256" key="2">
    <source>
        <dbReference type="SAM" id="SignalP"/>
    </source>
</evidence>
<keyword evidence="1" id="KW-0175">Coiled coil</keyword>
<evidence type="ECO:0000313" key="4">
    <source>
        <dbReference type="Proteomes" id="UP000622317"/>
    </source>
</evidence>
<feature type="coiled-coil region" evidence="1">
    <location>
        <begin position="167"/>
        <end position="201"/>
    </location>
</feature>
<keyword evidence="2" id="KW-0732">Signal</keyword>
<evidence type="ECO:0000313" key="3">
    <source>
        <dbReference type="EMBL" id="MBD5781991.1"/>
    </source>
</evidence>
<protein>
    <recommendedName>
        <fullName evidence="5">Lipoprotein</fullName>
    </recommendedName>
</protein>
<feature type="signal peptide" evidence="2">
    <location>
        <begin position="1"/>
        <end position="22"/>
    </location>
</feature>
<sequence length="495" mass="54811">MKPPLRFVALATIPLLACSLHAGFKIKKPAFGGGGGGAETSKEEFVEQWVATDFDKAHDTAFGNLTKNGAEKDKIEWGMEASLALRAAGEYQKSIDFFDRVDELILEHDAAAEVQVSKEAASLFSNLRALPYDGFFYERIMVSVYKGLNYLSLGDREAARVAFRQAYERQRDAVTQFEKKIANEQAALDKATDKKDKKNAEKMDKALQDERVQGALEEEYRRIKELAIYADYVNPFAVYLDGLYYMTNGVDATDWERAALSLRRVADMNAGHSDFVEQDVELIEKLLTEEISESDIPATVYVVFETGRSASRIQNDVKLPLGFLVPELNNISFPLPNLQENDNYDEHLTVQVGDTELTTQLICSMDSVIAKEFQNTNPSVVSRTIRTVGAKAWATDKASKKIGGQFGLAGSMLAGAGKKAFNKATNKADLRCWSALPKEFQSARLPLPEDATLTLTTAGGQTKTVELNADAQCQVVYVQTINKGDEPMIQTFDLL</sequence>